<gene>
    <name evidence="3" type="ORF">EDB92DRAFT_1819454</name>
</gene>
<dbReference type="GO" id="GO:0015369">
    <property type="term" value="F:calcium:proton antiporter activity"/>
    <property type="evidence" value="ECO:0007669"/>
    <property type="project" value="TreeGrafter"/>
</dbReference>
<feature type="transmembrane region" description="Helical" evidence="2">
    <location>
        <begin position="121"/>
        <end position="143"/>
    </location>
</feature>
<evidence type="ECO:0000256" key="1">
    <source>
        <dbReference type="ARBA" id="ARBA00023065"/>
    </source>
</evidence>
<evidence type="ECO:0000313" key="3">
    <source>
        <dbReference type="EMBL" id="KAH8983528.1"/>
    </source>
</evidence>
<keyword evidence="1" id="KW-0406">Ion transport</keyword>
<dbReference type="PANTHER" id="PTHR31503">
    <property type="entry name" value="VACUOLAR CALCIUM ION TRANSPORTER"/>
    <property type="match status" value="1"/>
</dbReference>
<dbReference type="EMBL" id="JAKELL010000087">
    <property type="protein sequence ID" value="KAH8983528.1"/>
    <property type="molecule type" value="Genomic_DNA"/>
</dbReference>
<evidence type="ECO:0000256" key="2">
    <source>
        <dbReference type="SAM" id="Phobius"/>
    </source>
</evidence>
<dbReference type="InterPro" id="IPR004713">
    <property type="entry name" value="CaH_exchang"/>
</dbReference>
<accession>A0AAD4L897</accession>
<proteinExistence type="predicted"/>
<protein>
    <recommendedName>
        <fullName evidence="5">Sodium/calcium exchanger membrane region domain-containing protein</fullName>
    </recommendedName>
</protein>
<dbReference type="GO" id="GO:0006874">
    <property type="term" value="P:intracellular calcium ion homeostasis"/>
    <property type="evidence" value="ECO:0007669"/>
    <property type="project" value="TreeGrafter"/>
</dbReference>
<dbReference type="AlphaFoldDB" id="A0AAD4L897"/>
<dbReference type="GO" id="GO:0000329">
    <property type="term" value="C:fungal-type vacuole membrane"/>
    <property type="evidence" value="ECO:0007669"/>
    <property type="project" value="TreeGrafter"/>
</dbReference>
<keyword evidence="2" id="KW-1133">Transmembrane helix</keyword>
<feature type="transmembrane region" description="Helical" evidence="2">
    <location>
        <begin position="96"/>
        <end position="115"/>
    </location>
</feature>
<reference evidence="3" key="1">
    <citation type="submission" date="2022-01" db="EMBL/GenBank/DDBJ databases">
        <title>Comparative genomics reveals a dynamic genome evolution in the ectomycorrhizal milk-cap (Lactarius) mushrooms.</title>
        <authorList>
            <consortium name="DOE Joint Genome Institute"/>
            <person name="Lebreton A."/>
            <person name="Tang N."/>
            <person name="Kuo A."/>
            <person name="LaButti K."/>
            <person name="Drula E."/>
            <person name="Barry K."/>
            <person name="Clum A."/>
            <person name="Lipzen A."/>
            <person name="Mousain D."/>
            <person name="Ng V."/>
            <person name="Wang R."/>
            <person name="Wang X."/>
            <person name="Dai Y."/>
            <person name="Henrissat B."/>
            <person name="Grigoriev I.V."/>
            <person name="Guerin-Laguette A."/>
            <person name="Yu F."/>
            <person name="Martin F.M."/>
        </authorList>
    </citation>
    <scope>NUCLEOTIDE SEQUENCE</scope>
    <source>
        <strain evidence="3">QP</strain>
    </source>
</reference>
<evidence type="ECO:0008006" key="5">
    <source>
        <dbReference type="Google" id="ProtNLM"/>
    </source>
</evidence>
<evidence type="ECO:0000313" key="4">
    <source>
        <dbReference type="Proteomes" id="UP001201163"/>
    </source>
</evidence>
<sequence length="330" mass="35748">MSPSKRTPLLVNDPLTLGTTFKTTTVKAQGQPTWSDSLKWLLFGSQLNTLLLTVPLAAIADYLDCDPQLRFGFSLIAIVSLAKHLPSYLRRTPRALLGTAFANAVELIVGLVALFHGQIRIVQTIMLGSVLSNFSFILTAFFVGMVISWPRNRACSCHPYAAASGLKAHRCECKTWLTTQTFYLWRGSLMVPTTLFIARPTSWSSTEACPDEPFQDRKDTPEMSAAAASLAHLSLGIVTVLIPLARNSLETGNTGGTLSLYIGLMLLPFLSKVSGHIASSVGTNHTILFTAGLVIPARGVESAAFFSSPGHELSLAYKKCVVYSLLLRLS</sequence>
<dbReference type="PANTHER" id="PTHR31503:SF22">
    <property type="entry name" value="VACUOLAR CALCIUM ION TRANSPORTER"/>
    <property type="match status" value="1"/>
</dbReference>
<feature type="transmembrane region" description="Helical" evidence="2">
    <location>
        <begin position="225"/>
        <end position="245"/>
    </location>
</feature>
<keyword evidence="1" id="KW-0813">Transport</keyword>
<keyword evidence="4" id="KW-1185">Reference proteome</keyword>
<keyword evidence="2" id="KW-0472">Membrane</keyword>
<name>A0AAD4L897_9AGAM</name>
<comment type="caution">
    <text evidence="3">The sequence shown here is derived from an EMBL/GenBank/DDBJ whole genome shotgun (WGS) entry which is preliminary data.</text>
</comment>
<keyword evidence="2" id="KW-0812">Transmembrane</keyword>
<dbReference type="Proteomes" id="UP001201163">
    <property type="component" value="Unassembled WGS sequence"/>
</dbReference>
<organism evidence="3 4">
    <name type="scientific">Lactarius akahatsu</name>
    <dbReference type="NCBI Taxonomy" id="416441"/>
    <lineage>
        <taxon>Eukaryota</taxon>
        <taxon>Fungi</taxon>
        <taxon>Dikarya</taxon>
        <taxon>Basidiomycota</taxon>
        <taxon>Agaricomycotina</taxon>
        <taxon>Agaricomycetes</taxon>
        <taxon>Russulales</taxon>
        <taxon>Russulaceae</taxon>
        <taxon>Lactarius</taxon>
    </lineage>
</organism>